<evidence type="ECO:0000256" key="1">
    <source>
        <dbReference type="ARBA" id="ARBA00022614"/>
    </source>
</evidence>
<keyword evidence="1" id="KW-0433">Leucine-rich repeat</keyword>
<organism evidence="4 5">
    <name type="scientific">Escallonia rubra</name>
    <dbReference type="NCBI Taxonomy" id="112253"/>
    <lineage>
        <taxon>Eukaryota</taxon>
        <taxon>Viridiplantae</taxon>
        <taxon>Streptophyta</taxon>
        <taxon>Embryophyta</taxon>
        <taxon>Tracheophyta</taxon>
        <taxon>Spermatophyta</taxon>
        <taxon>Magnoliopsida</taxon>
        <taxon>eudicotyledons</taxon>
        <taxon>Gunneridae</taxon>
        <taxon>Pentapetalae</taxon>
        <taxon>asterids</taxon>
        <taxon>campanulids</taxon>
        <taxon>Escalloniales</taxon>
        <taxon>Escalloniaceae</taxon>
        <taxon>Escallonia</taxon>
    </lineage>
</organism>
<dbReference type="Pfam" id="PF08263">
    <property type="entry name" value="LRRNT_2"/>
    <property type="match status" value="1"/>
</dbReference>
<protein>
    <recommendedName>
        <fullName evidence="3">Leucine-rich repeat-containing N-terminal plant-type domain-containing protein</fullName>
    </recommendedName>
</protein>
<dbReference type="AlphaFoldDB" id="A0AA88RP83"/>
<dbReference type="EMBL" id="JAVXUO010000830">
    <property type="protein sequence ID" value="KAK2988703.1"/>
    <property type="molecule type" value="Genomic_DNA"/>
</dbReference>
<name>A0AA88RP83_9ASTE</name>
<accession>A0AA88RP83</accession>
<gene>
    <name evidence="4" type="ORF">RJ640_000596</name>
</gene>
<keyword evidence="5" id="KW-1185">Reference proteome</keyword>
<evidence type="ECO:0000256" key="2">
    <source>
        <dbReference type="ARBA" id="ARBA00022737"/>
    </source>
</evidence>
<evidence type="ECO:0000313" key="4">
    <source>
        <dbReference type="EMBL" id="KAK2988703.1"/>
    </source>
</evidence>
<evidence type="ECO:0000313" key="5">
    <source>
        <dbReference type="Proteomes" id="UP001187471"/>
    </source>
</evidence>
<proteinExistence type="predicted"/>
<dbReference type="InterPro" id="IPR013210">
    <property type="entry name" value="LRR_N_plant-typ"/>
</dbReference>
<dbReference type="Proteomes" id="UP001187471">
    <property type="component" value="Unassembled WGS sequence"/>
</dbReference>
<comment type="caution">
    <text evidence="4">The sequence shown here is derived from an EMBL/GenBank/DDBJ whole genome shotgun (WGS) entry which is preliminary data.</text>
</comment>
<feature type="domain" description="Leucine-rich repeat-containing N-terminal plant-type" evidence="3">
    <location>
        <begin position="2"/>
        <end position="34"/>
    </location>
</feature>
<evidence type="ECO:0000259" key="3">
    <source>
        <dbReference type="Pfam" id="PF08263"/>
    </source>
</evidence>
<sequence>MGIKSSLDPENKYLASWTSDDDPCTGSFEGVACNLHNKVGSTSLWTAHKQLSTAVDVLSVRNLQE</sequence>
<reference evidence="4" key="1">
    <citation type="submission" date="2022-12" db="EMBL/GenBank/DDBJ databases">
        <title>Draft genome assemblies for two species of Escallonia (Escalloniales).</title>
        <authorList>
            <person name="Chanderbali A."/>
            <person name="Dervinis C."/>
            <person name="Anghel I."/>
            <person name="Soltis D."/>
            <person name="Soltis P."/>
            <person name="Zapata F."/>
        </authorList>
    </citation>
    <scope>NUCLEOTIDE SEQUENCE</scope>
    <source>
        <strain evidence="4">UCBG92.1500</strain>
        <tissue evidence="4">Leaf</tissue>
    </source>
</reference>
<keyword evidence="2" id="KW-0677">Repeat</keyword>